<dbReference type="Pfam" id="PF01584">
    <property type="entry name" value="CheW"/>
    <property type="match status" value="1"/>
</dbReference>
<name>A0ABP9VEB5_9DEIO</name>
<dbReference type="InterPro" id="IPR002545">
    <property type="entry name" value="CheW-lke_dom"/>
</dbReference>
<evidence type="ECO:0000313" key="2">
    <source>
        <dbReference type="EMBL" id="GAA5503569.1"/>
    </source>
</evidence>
<dbReference type="PROSITE" id="PS50851">
    <property type="entry name" value="CHEW"/>
    <property type="match status" value="1"/>
</dbReference>
<dbReference type="RefSeq" id="WP_353543542.1">
    <property type="nucleotide sequence ID" value="NZ_BAABRN010000055.1"/>
</dbReference>
<evidence type="ECO:0000313" key="3">
    <source>
        <dbReference type="Proteomes" id="UP001458946"/>
    </source>
</evidence>
<protein>
    <recommendedName>
        <fullName evidence="1">CheW-like domain-containing protein</fullName>
    </recommendedName>
</protein>
<dbReference type="InterPro" id="IPR036061">
    <property type="entry name" value="CheW-like_dom_sf"/>
</dbReference>
<dbReference type="EMBL" id="BAABRN010000055">
    <property type="protein sequence ID" value="GAA5503569.1"/>
    <property type="molecule type" value="Genomic_DNA"/>
</dbReference>
<reference evidence="2 3" key="1">
    <citation type="submission" date="2024-02" db="EMBL/GenBank/DDBJ databases">
        <title>Deinococcus xinjiangensis NBRC 107630.</title>
        <authorList>
            <person name="Ichikawa N."/>
            <person name="Katano-Makiyama Y."/>
            <person name="Hidaka K."/>
        </authorList>
    </citation>
    <scope>NUCLEOTIDE SEQUENCE [LARGE SCALE GENOMIC DNA]</scope>
    <source>
        <strain evidence="2 3">NBRC 107630</strain>
    </source>
</reference>
<feature type="domain" description="CheW-like" evidence="1">
    <location>
        <begin position="3"/>
        <end position="135"/>
    </location>
</feature>
<proteinExistence type="predicted"/>
<accession>A0ABP9VEB5</accession>
<dbReference type="SUPFAM" id="SSF50341">
    <property type="entry name" value="CheW-like"/>
    <property type="match status" value="1"/>
</dbReference>
<dbReference type="Gene3D" id="2.40.50.180">
    <property type="entry name" value="CheA-289, Domain 4"/>
    <property type="match status" value="1"/>
</dbReference>
<sequence length="140" mass="14697">MAESNFLLFKSADQILALEAEYSRQVVPLEQLYGIPGVSGAILGLIPAAGRALPVIDLVKLVGLGSGAANSLALICEIDGESLALPVEQVIGFVREEVSYDSDLLSEEMLIGGYFGGGHKGRVINPNALMTALQNRVLSA</sequence>
<keyword evidence="3" id="KW-1185">Reference proteome</keyword>
<organism evidence="2 3">
    <name type="scientific">Deinococcus xinjiangensis</name>
    <dbReference type="NCBI Taxonomy" id="457454"/>
    <lineage>
        <taxon>Bacteria</taxon>
        <taxon>Thermotogati</taxon>
        <taxon>Deinococcota</taxon>
        <taxon>Deinococci</taxon>
        <taxon>Deinococcales</taxon>
        <taxon>Deinococcaceae</taxon>
        <taxon>Deinococcus</taxon>
    </lineage>
</organism>
<comment type="caution">
    <text evidence="2">The sequence shown here is derived from an EMBL/GenBank/DDBJ whole genome shotgun (WGS) entry which is preliminary data.</text>
</comment>
<dbReference type="Gene3D" id="2.30.30.40">
    <property type="entry name" value="SH3 Domains"/>
    <property type="match status" value="1"/>
</dbReference>
<evidence type="ECO:0000259" key="1">
    <source>
        <dbReference type="PROSITE" id="PS50851"/>
    </source>
</evidence>
<gene>
    <name evidence="2" type="ORF">Dxin01_03328</name>
</gene>
<dbReference type="Proteomes" id="UP001458946">
    <property type="component" value="Unassembled WGS sequence"/>
</dbReference>